<feature type="transmembrane region" description="Helical" evidence="2">
    <location>
        <begin position="404"/>
        <end position="422"/>
    </location>
</feature>
<sequence length="487" mass="55747">MIAFNAINGQDEGVDRRGAAPRANMERGDWHRSEEEFVDDGMDALNPDIVAASDEEFDEDEEVDSGFTTVDESEAESEMADRLREDVSSSEGDSGFTTDEESVAESVVSDREVDTDEESIWRELDDVIRMMDRGDEMDLESIQSERAEARSPEYAPWRDEEELEPPVRRWEPARPPTPFRMGELIPNAIETEEVVVAEEGEAEGEASSPPFDQAGEEARATNHQWMEWWSEQIRQHEEAERELLRQSSCPVPYGHERYEAVEESDWPEMVSEIEGQIVQQEGPRRLSEILHFIIELDVRMTNSFVSLLMQWASFQSLRIHCKFLEVSCDGIAWLSSWIAFIWLFNSEPLFEMQLNMLVGLLLDIVVIALLKALVRRRRPVSDRDVLTIGPDKYSFPSGHASRSFFVLLFFSKLYALPLMVRVPMTAWAVTIAISRLILRRHYILDVWVGAVLGICEAYFIKLVWIRQETAANVIKYISEDNVPGGVE</sequence>
<dbReference type="OrthoDB" id="10266771at2759"/>
<reference evidence="4 5" key="1">
    <citation type="journal article" date="2007" name="Nature">
        <title>Evolution of genes and genomes on the Drosophila phylogeny.</title>
        <authorList>
            <consortium name="Drosophila 12 Genomes Consortium"/>
            <person name="Clark A.G."/>
            <person name="Eisen M.B."/>
            <person name="Smith D.R."/>
            <person name="Bergman C.M."/>
            <person name="Oliver B."/>
            <person name="Markow T.A."/>
            <person name="Kaufman T.C."/>
            <person name="Kellis M."/>
            <person name="Gelbart W."/>
            <person name="Iyer V.N."/>
            <person name="Pollard D.A."/>
            <person name="Sackton T.B."/>
            <person name="Larracuente A.M."/>
            <person name="Singh N.D."/>
            <person name="Abad J.P."/>
            <person name="Abt D.N."/>
            <person name="Adryan B."/>
            <person name="Aguade M."/>
            <person name="Akashi H."/>
            <person name="Anderson W.W."/>
            <person name="Aquadro C.F."/>
            <person name="Ardell D.H."/>
            <person name="Arguello R."/>
            <person name="Artieri C.G."/>
            <person name="Barbash D.A."/>
            <person name="Barker D."/>
            <person name="Barsanti P."/>
            <person name="Batterham P."/>
            <person name="Batzoglou S."/>
            <person name="Begun D."/>
            <person name="Bhutkar A."/>
            <person name="Blanco E."/>
            <person name="Bosak S.A."/>
            <person name="Bradley R.K."/>
            <person name="Brand A.D."/>
            <person name="Brent M.R."/>
            <person name="Brooks A.N."/>
            <person name="Brown R.H."/>
            <person name="Butlin R.K."/>
            <person name="Caggese C."/>
            <person name="Calvi B.R."/>
            <person name="Bernardo de Carvalho A."/>
            <person name="Caspi A."/>
            <person name="Castrezana S."/>
            <person name="Celniker S.E."/>
            <person name="Chang J.L."/>
            <person name="Chapple C."/>
            <person name="Chatterji S."/>
            <person name="Chinwalla A."/>
            <person name="Civetta A."/>
            <person name="Clifton S.W."/>
            <person name="Comeron J.M."/>
            <person name="Costello J.C."/>
            <person name="Coyne J.A."/>
            <person name="Daub J."/>
            <person name="David R.G."/>
            <person name="Delcher A.L."/>
            <person name="Delehaunty K."/>
            <person name="Do C.B."/>
            <person name="Ebling H."/>
            <person name="Edwards K."/>
            <person name="Eickbush T."/>
            <person name="Evans J.D."/>
            <person name="Filipski A."/>
            <person name="Findeiss S."/>
            <person name="Freyhult E."/>
            <person name="Fulton L."/>
            <person name="Fulton R."/>
            <person name="Garcia A.C."/>
            <person name="Gardiner A."/>
            <person name="Garfield D.A."/>
            <person name="Garvin B.E."/>
            <person name="Gibson G."/>
            <person name="Gilbert D."/>
            <person name="Gnerre S."/>
            <person name="Godfrey J."/>
            <person name="Good R."/>
            <person name="Gotea V."/>
            <person name="Gravely B."/>
            <person name="Greenberg A.J."/>
            <person name="Griffiths-Jones S."/>
            <person name="Gross S."/>
            <person name="Guigo R."/>
            <person name="Gustafson E.A."/>
            <person name="Haerty W."/>
            <person name="Hahn M.W."/>
            <person name="Halligan D.L."/>
            <person name="Halpern A.L."/>
            <person name="Halter G.M."/>
            <person name="Han M.V."/>
            <person name="Heger A."/>
            <person name="Hillier L."/>
            <person name="Hinrichs A.S."/>
            <person name="Holmes I."/>
            <person name="Hoskins R.A."/>
            <person name="Hubisz M.J."/>
            <person name="Hultmark D."/>
            <person name="Huntley M.A."/>
            <person name="Jaffe D.B."/>
            <person name="Jagadeeshan S."/>
            <person name="Jeck W.R."/>
            <person name="Johnson J."/>
            <person name="Jones C.D."/>
            <person name="Jordan W.C."/>
            <person name="Karpen G.H."/>
            <person name="Kataoka E."/>
            <person name="Keightley P.D."/>
            <person name="Kheradpour P."/>
            <person name="Kirkness E.F."/>
            <person name="Koerich L.B."/>
            <person name="Kristiansen K."/>
            <person name="Kudrna D."/>
            <person name="Kulathinal R.J."/>
            <person name="Kumar S."/>
            <person name="Kwok R."/>
            <person name="Lander E."/>
            <person name="Langley C.H."/>
            <person name="Lapoint R."/>
            <person name="Lazzaro B.P."/>
            <person name="Lee S.J."/>
            <person name="Levesque L."/>
            <person name="Li R."/>
            <person name="Lin C.F."/>
            <person name="Lin M.F."/>
            <person name="Lindblad-Toh K."/>
            <person name="Llopart A."/>
            <person name="Long M."/>
            <person name="Low L."/>
            <person name="Lozovsky E."/>
            <person name="Lu J."/>
            <person name="Luo M."/>
            <person name="Machado C.A."/>
            <person name="Makalowski W."/>
            <person name="Marzo M."/>
            <person name="Matsuda M."/>
            <person name="Matzkin L."/>
            <person name="McAllister B."/>
            <person name="McBride C.S."/>
            <person name="McKernan B."/>
            <person name="McKernan K."/>
            <person name="Mendez-Lago M."/>
            <person name="Minx P."/>
            <person name="Mollenhauer M.U."/>
            <person name="Montooth K."/>
            <person name="Mount S.M."/>
            <person name="Mu X."/>
            <person name="Myers E."/>
            <person name="Negre B."/>
            <person name="Newfeld S."/>
            <person name="Nielsen R."/>
            <person name="Noor M.A."/>
            <person name="O'Grady P."/>
            <person name="Pachter L."/>
            <person name="Papaceit M."/>
            <person name="Parisi M.J."/>
            <person name="Parisi M."/>
            <person name="Parts L."/>
            <person name="Pedersen J.S."/>
            <person name="Pesole G."/>
            <person name="Phillippy A.M."/>
            <person name="Ponting C.P."/>
            <person name="Pop M."/>
            <person name="Porcelli D."/>
            <person name="Powell J.R."/>
            <person name="Prohaska S."/>
            <person name="Pruitt K."/>
            <person name="Puig M."/>
            <person name="Quesneville H."/>
            <person name="Ram K.R."/>
            <person name="Rand D."/>
            <person name="Rasmussen M.D."/>
            <person name="Reed L.K."/>
            <person name="Reenan R."/>
            <person name="Reily A."/>
            <person name="Remington K.A."/>
            <person name="Rieger T.T."/>
            <person name="Ritchie M.G."/>
            <person name="Robin C."/>
            <person name="Rogers Y.H."/>
            <person name="Rohde C."/>
            <person name="Rozas J."/>
            <person name="Rubenfield M.J."/>
            <person name="Ruiz A."/>
            <person name="Russo S."/>
            <person name="Salzberg S.L."/>
            <person name="Sanchez-Gracia A."/>
            <person name="Saranga D.J."/>
            <person name="Sato H."/>
            <person name="Schaeffer S.W."/>
            <person name="Schatz M.C."/>
            <person name="Schlenke T."/>
            <person name="Schwartz R."/>
            <person name="Segarra C."/>
            <person name="Singh R.S."/>
            <person name="Sirot L."/>
            <person name="Sirota M."/>
            <person name="Sisneros N.B."/>
            <person name="Smith C.D."/>
            <person name="Smith T.F."/>
            <person name="Spieth J."/>
            <person name="Stage D.E."/>
            <person name="Stark A."/>
            <person name="Stephan W."/>
            <person name="Strausberg R.L."/>
            <person name="Strempel S."/>
            <person name="Sturgill D."/>
            <person name="Sutton G."/>
            <person name="Sutton G.G."/>
            <person name="Tao W."/>
            <person name="Teichmann S."/>
            <person name="Tobari Y.N."/>
            <person name="Tomimura Y."/>
            <person name="Tsolas J.M."/>
            <person name="Valente V.L."/>
            <person name="Venter E."/>
            <person name="Venter J.C."/>
            <person name="Vicario S."/>
            <person name="Vieira F.G."/>
            <person name="Vilella A.J."/>
            <person name="Villasante A."/>
            <person name="Walenz B."/>
            <person name="Wang J."/>
            <person name="Wasserman M."/>
            <person name="Watts T."/>
            <person name="Wilson D."/>
            <person name="Wilson R.K."/>
            <person name="Wing R.A."/>
            <person name="Wolfner M.F."/>
            <person name="Wong A."/>
            <person name="Wong G.K."/>
            <person name="Wu C.I."/>
            <person name="Wu G."/>
            <person name="Yamamoto D."/>
            <person name="Yang H.P."/>
            <person name="Yang S.P."/>
            <person name="Yorke J.A."/>
            <person name="Yoshida K."/>
            <person name="Zdobnov E."/>
            <person name="Zhang P."/>
            <person name="Zhang Y."/>
            <person name="Zimin A.V."/>
            <person name="Baldwin J."/>
            <person name="Abdouelleil A."/>
            <person name="Abdulkadir J."/>
            <person name="Abebe A."/>
            <person name="Abera B."/>
            <person name="Abreu J."/>
            <person name="Acer S.C."/>
            <person name="Aftuck L."/>
            <person name="Alexander A."/>
            <person name="An P."/>
            <person name="Anderson E."/>
            <person name="Anderson S."/>
            <person name="Arachi H."/>
            <person name="Azer M."/>
            <person name="Bachantsang P."/>
            <person name="Barry A."/>
            <person name="Bayul T."/>
            <person name="Berlin A."/>
            <person name="Bessette D."/>
            <person name="Bloom T."/>
            <person name="Blye J."/>
            <person name="Boguslavskiy L."/>
            <person name="Bonnet C."/>
            <person name="Boukhgalter B."/>
            <person name="Bourzgui I."/>
            <person name="Brown A."/>
            <person name="Cahill P."/>
            <person name="Channer S."/>
            <person name="Cheshatsang Y."/>
            <person name="Chuda L."/>
            <person name="Citroen M."/>
            <person name="Collymore A."/>
            <person name="Cooke P."/>
            <person name="Costello M."/>
            <person name="D'Aco K."/>
            <person name="Daza R."/>
            <person name="De Haan G."/>
            <person name="DeGray S."/>
            <person name="DeMaso C."/>
            <person name="Dhargay N."/>
            <person name="Dooley K."/>
            <person name="Dooley E."/>
            <person name="Doricent M."/>
            <person name="Dorje P."/>
            <person name="Dorjee K."/>
            <person name="Dupes A."/>
            <person name="Elong R."/>
            <person name="Falk J."/>
            <person name="Farina A."/>
            <person name="Faro S."/>
            <person name="Ferguson D."/>
            <person name="Fisher S."/>
            <person name="Foley C.D."/>
            <person name="Franke A."/>
            <person name="Friedrich D."/>
            <person name="Gadbois L."/>
            <person name="Gearin G."/>
            <person name="Gearin C.R."/>
            <person name="Giannoukos G."/>
            <person name="Goode T."/>
            <person name="Graham J."/>
            <person name="Grandbois E."/>
            <person name="Grewal S."/>
            <person name="Gyaltsen K."/>
            <person name="Hafez N."/>
            <person name="Hagos B."/>
            <person name="Hall J."/>
            <person name="Henson C."/>
            <person name="Hollinger A."/>
            <person name="Honan T."/>
            <person name="Huard M.D."/>
            <person name="Hughes L."/>
            <person name="Hurhula B."/>
            <person name="Husby M.E."/>
            <person name="Kamat A."/>
            <person name="Kanga B."/>
            <person name="Kashin S."/>
            <person name="Khazanovich D."/>
            <person name="Kisner P."/>
            <person name="Lance K."/>
            <person name="Lara M."/>
            <person name="Lee W."/>
            <person name="Lennon N."/>
            <person name="Letendre F."/>
            <person name="LeVine R."/>
            <person name="Lipovsky A."/>
            <person name="Liu X."/>
            <person name="Liu J."/>
            <person name="Liu S."/>
            <person name="Lokyitsang T."/>
            <person name="Lokyitsang Y."/>
            <person name="Lubonja R."/>
            <person name="Lui A."/>
            <person name="MacDonald P."/>
            <person name="Magnisalis V."/>
            <person name="Maru K."/>
            <person name="Matthews C."/>
            <person name="McCusker W."/>
            <person name="McDonough S."/>
            <person name="Mehta T."/>
            <person name="Meldrim J."/>
            <person name="Meneus L."/>
            <person name="Mihai O."/>
            <person name="Mihalev A."/>
            <person name="Mihova T."/>
            <person name="Mittelman R."/>
            <person name="Mlenga V."/>
            <person name="Montmayeur A."/>
            <person name="Mulrain L."/>
            <person name="Navidi A."/>
            <person name="Naylor J."/>
            <person name="Negash T."/>
            <person name="Nguyen T."/>
            <person name="Nguyen N."/>
            <person name="Nicol R."/>
            <person name="Norbu C."/>
            <person name="Norbu N."/>
            <person name="Novod N."/>
            <person name="O'Neill B."/>
            <person name="Osman S."/>
            <person name="Markiewicz E."/>
            <person name="Oyono O.L."/>
            <person name="Patti C."/>
            <person name="Phunkhang P."/>
            <person name="Pierre F."/>
            <person name="Priest M."/>
            <person name="Raghuraman S."/>
            <person name="Rege F."/>
            <person name="Reyes R."/>
            <person name="Rise C."/>
            <person name="Rogov P."/>
            <person name="Ross K."/>
            <person name="Ryan E."/>
            <person name="Settipalli S."/>
            <person name="Shea T."/>
            <person name="Sherpa N."/>
            <person name="Shi L."/>
            <person name="Shih D."/>
            <person name="Sparrow T."/>
            <person name="Spaulding J."/>
            <person name="Stalker J."/>
            <person name="Stange-Thomann N."/>
            <person name="Stavropoulos S."/>
            <person name="Stone C."/>
            <person name="Strader C."/>
            <person name="Tesfaye S."/>
            <person name="Thomson T."/>
            <person name="Thoulutsang Y."/>
            <person name="Thoulutsang D."/>
            <person name="Topham K."/>
            <person name="Topping I."/>
            <person name="Tsamla T."/>
            <person name="Vassiliev H."/>
            <person name="Vo A."/>
            <person name="Wangchuk T."/>
            <person name="Wangdi T."/>
            <person name="Weiand M."/>
            <person name="Wilkinson J."/>
            <person name="Wilson A."/>
            <person name="Yadav S."/>
            <person name="Young G."/>
            <person name="Yu Q."/>
            <person name="Zembek L."/>
            <person name="Zhong D."/>
            <person name="Zimmer A."/>
            <person name="Zwirko Z."/>
            <person name="Jaffe D.B."/>
            <person name="Alvarez P."/>
            <person name="Brockman W."/>
            <person name="Butler J."/>
            <person name="Chin C."/>
            <person name="Gnerre S."/>
            <person name="Grabherr M."/>
            <person name="Kleber M."/>
            <person name="Mauceli E."/>
            <person name="MacCallum I."/>
        </authorList>
    </citation>
    <scope>NUCLEOTIDE SEQUENCE [LARGE SCALE GENOMIC DNA]</scope>
    <source>
        <strain evidence="5">Tucson 14030-0811.24</strain>
    </source>
</reference>
<keyword evidence="2" id="KW-1133">Transmembrane helix</keyword>
<dbReference type="GO" id="GO:0042392">
    <property type="term" value="F:sphingosine-1-phosphate phosphatase activity"/>
    <property type="evidence" value="ECO:0007669"/>
    <property type="project" value="TreeGrafter"/>
</dbReference>
<keyword evidence="2" id="KW-0812">Transmembrane</keyword>
<dbReference type="EMBL" id="CH964289">
    <property type="protein sequence ID" value="EDW86144.2"/>
    <property type="molecule type" value="Genomic_DNA"/>
</dbReference>
<dbReference type="Proteomes" id="UP000007798">
    <property type="component" value="Unassembled WGS sequence"/>
</dbReference>
<gene>
    <name evidence="4" type="primary">Dwil\GK19233</name>
    <name evidence="4" type="ORF">Dwil_GK19233</name>
</gene>
<keyword evidence="2" id="KW-0472">Membrane</keyword>
<evidence type="ECO:0000313" key="5">
    <source>
        <dbReference type="Proteomes" id="UP000007798"/>
    </source>
</evidence>
<feature type="compositionally biased region" description="Acidic residues" evidence="1">
    <location>
        <begin position="54"/>
        <end position="64"/>
    </location>
</feature>
<dbReference type="HOGENOM" id="CLU_072573_4_2_1"/>
<dbReference type="AlphaFoldDB" id="B4NP55"/>
<proteinExistence type="predicted"/>
<dbReference type="CDD" id="cd03391">
    <property type="entry name" value="PAP2_containing_2_like"/>
    <property type="match status" value="1"/>
</dbReference>
<feature type="region of interest" description="Disordered" evidence="1">
    <location>
        <begin position="1"/>
        <end position="32"/>
    </location>
</feature>
<evidence type="ECO:0000256" key="2">
    <source>
        <dbReference type="SAM" id="Phobius"/>
    </source>
</evidence>
<dbReference type="PANTHER" id="PTHR14969:SF13">
    <property type="entry name" value="AT30094P"/>
    <property type="match status" value="1"/>
</dbReference>
<feature type="domain" description="Phosphatidic acid phosphatase type 2/haloperoxidase" evidence="3">
    <location>
        <begin position="355"/>
        <end position="461"/>
    </location>
</feature>
<evidence type="ECO:0000313" key="4">
    <source>
        <dbReference type="EMBL" id="EDW86144.2"/>
    </source>
</evidence>
<dbReference type="Pfam" id="PF01569">
    <property type="entry name" value="PAP2"/>
    <property type="match status" value="1"/>
</dbReference>
<feature type="transmembrane region" description="Helical" evidence="2">
    <location>
        <begin position="442"/>
        <end position="460"/>
    </location>
</feature>
<dbReference type="SUPFAM" id="SSF48317">
    <property type="entry name" value="Acid phosphatase/Vanadium-dependent haloperoxidase"/>
    <property type="match status" value="1"/>
</dbReference>
<dbReference type="Gene3D" id="1.20.144.10">
    <property type="entry name" value="Phosphatidic acid phosphatase type 2/haloperoxidase"/>
    <property type="match status" value="1"/>
</dbReference>
<dbReference type="InterPro" id="IPR036938">
    <property type="entry name" value="PAP2/HPO_sf"/>
</dbReference>
<dbReference type="InterPro" id="IPR000326">
    <property type="entry name" value="PAP2/HPO"/>
</dbReference>
<feature type="transmembrane region" description="Helical" evidence="2">
    <location>
        <begin position="356"/>
        <end position="374"/>
    </location>
</feature>
<organism evidence="4 5">
    <name type="scientific">Drosophila willistoni</name>
    <name type="common">Fruit fly</name>
    <dbReference type="NCBI Taxonomy" id="7260"/>
    <lineage>
        <taxon>Eukaryota</taxon>
        <taxon>Metazoa</taxon>
        <taxon>Ecdysozoa</taxon>
        <taxon>Arthropoda</taxon>
        <taxon>Hexapoda</taxon>
        <taxon>Insecta</taxon>
        <taxon>Pterygota</taxon>
        <taxon>Neoptera</taxon>
        <taxon>Endopterygota</taxon>
        <taxon>Diptera</taxon>
        <taxon>Brachycera</taxon>
        <taxon>Muscomorpha</taxon>
        <taxon>Ephydroidea</taxon>
        <taxon>Drosophilidae</taxon>
        <taxon>Drosophila</taxon>
        <taxon>Sophophora</taxon>
    </lineage>
</organism>
<evidence type="ECO:0000256" key="1">
    <source>
        <dbReference type="SAM" id="MobiDB-lite"/>
    </source>
</evidence>
<feature type="compositionally biased region" description="Basic and acidic residues" evidence="1">
    <location>
        <begin position="13"/>
        <end position="32"/>
    </location>
</feature>
<protein>
    <recommendedName>
        <fullName evidence="3">Phosphatidic acid phosphatase type 2/haloperoxidase domain-containing protein</fullName>
    </recommendedName>
</protein>
<dbReference type="STRING" id="7260.B4NP55"/>
<evidence type="ECO:0000259" key="3">
    <source>
        <dbReference type="SMART" id="SM00014"/>
    </source>
</evidence>
<dbReference type="PANTHER" id="PTHR14969">
    <property type="entry name" value="SPHINGOSINE-1-PHOSPHATE PHOSPHOHYDROLASE"/>
    <property type="match status" value="1"/>
</dbReference>
<dbReference type="InParanoid" id="B4NP55"/>
<feature type="region of interest" description="Disordered" evidence="1">
    <location>
        <begin position="54"/>
        <end position="119"/>
    </location>
</feature>
<name>B4NP55_DROWI</name>
<dbReference type="SMART" id="SM00014">
    <property type="entry name" value="acidPPc"/>
    <property type="match status" value="1"/>
</dbReference>
<dbReference type="eggNOG" id="KOG4268">
    <property type="taxonomic scope" value="Eukaryota"/>
</dbReference>
<keyword evidence="5" id="KW-1185">Reference proteome</keyword>
<accession>B4NP55</accession>